<evidence type="ECO:0008006" key="4">
    <source>
        <dbReference type="Google" id="ProtNLM"/>
    </source>
</evidence>
<dbReference type="RefSeq" id="WP_171628181.1">
    <property type="nucleotide sequence ID" value="NZ_JABBPG010000017.1"/>
</dbReference>
<dbReference type="AlphaFoldDB" id="A0A849VIL5"/>
<sequence length="142" mass="15782">MENYYNVQYGFSFLFIITLIIAIAFFILKTNSITAYLLFAVALAISLNFYSLSISVSNSEVKWKMGLGLISGTIAVNEIEQVSSVSNPWYSGWGIRQIDNGNLYNVSGFDAVHIKLKDGKNIRLGTNKPNELESAIKSKLSE</sequence>
<proteinExistence type="predicted"/>
<keyword evidence="1" id="KW-0812">Transmembrane</keyword>
<protein>
    <recommendedName>
        <fullName evidence="4">PH (Pleckstrin Homology) domain-containing protein</fullName>
    </recommendedName>
</protein>
<feature type="transmembrane region" description="Helical" evidence="1">
    <location>
        <begin position="33"/>
        <end position="56"/>
    </location>
</feature>
<keyword evidence="1" id="KW-0472">Membrane</keyword>
<gene>
    <name evidence="2" type="ORF">HG263_21840</name>
</gene>
<evidence type="ECO:0000313" key="2">
    <source>
        <dbReference type="EMBL" id="NOU53146.1"/>
    </source>
</evidence>
<keyword evidence="3" id="KW-1185">Reference proteome</keyword>
<reference evidence="2 3" key="1">
    <citation type="submission" date="2020-04" db="EMBL/GenBank/DDBJ databases">
        <title>Pseudoalteromonas caenipelagi sp. nov., isolated from a tidal flat.</title>
        <authorList>
            <person name="Park S."/>
            <person name="Yoon J.-H."/>
        </authorList>
    </citation>
    <scope>NUCLEOTIDE SEQUENCE [LARGE SCALE GENOMIC DNA]</scope>
    <source>
        <strain evidence="2 3">JBTF-M23</strain>
    </source>
</reference>
<feature type="transmembrane region" description="Helical" evidence="1">
    <location>
        <begin position="7"/>
        <end position="27"/>
    </location>
</feature>
<organism evidence="2 3">
    <name type="scientific">Pseudoalteromonas caenipelagi</name>
    <dbReference type="NCBI Taxonomy" id="2726988"/>
    <lineage>
        <taxon>Bacteria</taxon>
        <taxon>Pseudomonadati</taxon>
        <taxon>Pseudomonadota</taxon>
        <taxon>Gammaproteobacteria</taxon>
        <taxon>Alteromonadales</taxon>
        <taxon>Pseudoalteromonadaceae</taxon>
        <taxon>Pseudoalteromonas</taxon>
    </lineage>
</organism>
<accession>A0A849VIL5</accession>
<name>A0A849VIL5_9GAMM</name>
<keyword evidence="1" id="KW-1133">Transmembrane helix</keyword>
<dbReference type="EMBL" id="JABBPG010000017">
    <property type="protein sequence ID" value="NOU53146.1"/>
    <property type="molecule type" value="Genomic_DNA"/>
</dbReference>
<dbReference type="Proteomes" id="UP000586305">
    <property type="component" value="Unassembled WGS sequence"/>
</dbReference>
<evidence type="ECO:0000256" key="1">
    <source>
        <dbReference type="SAM" id="Phobius"/>
    </source>
</evidence>
<comment type="caution">
    <text evidence="2">The sequence shown here is derived from an EMBL/GenBank/DDBJ whole genome shotgun (WGS) entry which is preliminary data.</text>
</comment>
<evidence type="ECO:0000313" key="3">
    <source>
        <dbReference type="Proteomes" id="UP000586305"/>
    </source>
</evidence>